<gene>
    <name evidence="3" type="primary">noc12</name>
    <name evidence="2" type="ORF">SJAG_01779</name>
</gene>
<dbReference type="RefSeq" id="XP_002173019.1">
    <property type="nucleotide sequence ID" value="XM_002172983.2"/>
</dbReference>
<feature type="compositionally biased region" description="Basic and acidic residues" evidence="1">
    <location>
        <begin position="60"/>
        <end position="96"/>
    </location>
</feature>
<accession>B6JYV8</accession>
<evidence type="ECO:0000256" key="1">
    <source>
        <dbReference type="SAM" id="MobiDB-lite"/>
    </source>
</evidence>
<name>B6JYV8_SCHJY</name>
<proteinExistence type="predicted"/>
<dbReference type="OrthoDB" id="198787at2759"/>
<dbReference type="STRING" id="402676.B6JYV8"/>
<dbReference type="AlphaFoldDB" id="B6JYV8"/>
<reference evidence="2 4" key="1">
    <citation type="journal article" date="2011" name="Science">
        <title>Comparative functional genomics of the fission yeasts.</title>
        <authorList>
            <person name="Rhind N."/>
            <person name="Chen Z."/>
            <person name="Yassour M."/>
            <person name="Thompson D.A."/>
            <person name="Haas B.J."/>
            <person name="Habib N."/>
            <person name="Wapinski I."/>
            <person name="Roy S."/>
            <person name="Lin M.F."/>
            <person name="Heiman D.I."/>
            <person name="Young S.K."/>
            <person name="Furuya K."/>
            <person name="Guo Y."/>
            <person name="Pidoux A."/>
            <person name="Chen H.M."/>
            <person name="Robbertse B."/>
            <person name="Goldberg J.M."/>
            <person name="Aoki K."/>
            <person name="Bayne E.H."/>
            <person name="Berlin A.M."/>
            <person name="Desjardins C.A."/>
            <person name="Dobbs E."/>
            <person name="Dukaj L."/>
            <person name="Fan L."/>
            <person name="FitzGerald M.G."/>
            <person name="French C."/>
            <person name="Gujja S."/>
            <person name="Hansen K."/>
            <person name="Keifenheim D."/>
            <person name="Levin J.Z."/>
            <person name="Mosher R.A."/>
            <person name="Mueller C.A."/>
            <person name="Pfiffner J."/>
            <person name="Priest M."/>
            <person name="Russ C."/>
            <person name="Smialowska A."/>
            <person name="Swoboda P."/>
            <person name="Sykes S.M."/>
            <person name="Vaughn M."/>
            <person name="Vengrova S."/>
            <person name="Yoder R."/>
            <person name="Zeng Q."/>
            <person name="Allshire R."/>
            <person name="Baulcombe D."/>
            <person name="Birren B.W."/>
            <person name="Brown W."/>
            <person name="Ekwall K."/>
            <person name="Kellis M."/>
            <person name="Leatherwood J."/>
            <person name="Levin H."/>
            <person name="Margalit H."/>
            <person name="Martienssen R."/>
            <person name="Nieduszynski C.A."/>
            <person name="Spatafora J.W."/>
            <person name="Friedman N."/>
            <person name="Dalgaard J.Z."/>
            <person name="Baumann P."/>
            <person name="Niki H."/>
            <person name="Regev A."/>
            <person name="Nusbaum C."/>
        </authorList>
    </citation>
    <scope>NUCLEOTIDE SEQUENCE [LARGE SCALE GENOMIC DNA]</scope>
    <source>
        <strain evidence="4">yFS275 / FY16936</strain>
    </source>
</reference>
<dbReference type="Proteomes" id="UP000001744">
    <property type="component" value="Unassembled WGS sequence"/>
</dbReference>
<evidence type="ECO:0000313" key="2">
    <source>
        <dbReference type="EMBL" id="EEB06726.1"/>
    </source>
</evidence>
<feature type="compositionally biased region" description="Acidic residues" evidence="1">
    <location>
        <begin position="102"/>
        <end position="119"/>
    </location>
</feature>
<feature type="compositionally biased region" description="Basic and acidic residues" evidence="1">
    <location>
        <begin position="11"/>
        <end position="25"/>
    </location>
</feature>
<dbReference type="HOGENOM" id="CLU_1587459_0_0_1"/>
<evidence type="ECO:0000313" key="4">
    <source>
        <dbReference type="Proteomes" id="UP000001744"/>
    </source>
</evidence>
<organism evidence="2 4">
    <name type="scientific">Schizosaccharomyces japonicus (strain yFS275 / FY16936)</name>
    <name type="common">Fission yeast</name>
    <dbReference type="NCBI Taxonomy" id="402676"/>
    <lineage>
        <taxon>Eukaryota</taxon>
        <taxon>Fungi</taxon>
        <taxon>Dikarya</taxon>
        <taxon>Ascomycota</taxon>
        <taxon>Taphrinomycotina</taxon>
        <taxon>Schizosaccharomycetes</taxon>
        <taxon>Schizosaccharomycetales</taxon>
        <taxon>Schizosaccharomycetaceae</taxon>
        <taxon>Schizosaccharomyces</taxon>
    </lineage>
</organism>
<feature type="compositionally biased region" description="Polar residues" evidence="1">
    <location>
        <begin position="1"/>
        <end position="10"/>
    </location>
</feature>
<feature type="compositionally biased region" description="Basic and acidic residues" evidence="1">
    <location>
        <begin position="34"/>
        <end position="51"/>
    </location>
</feature>
<feature type="compositionally biased region" description="Basic and acidic residues" evidence="1">
    <location>
        <begin position="120"/>
        <end position="130"/>
    </location>
</feature>
<dbReference type="OMA" id="FDERAYD"/>
<evidence type="ECO:0000313" key="3">
    <source>
        <dbReference type="JaponicusDB" id="SJAG_01779"/>
    </source>
</evidence>
<dbReference type="VEuPathDB" id="FungiDB:SJAG_01779"/>
<dbReference type="JaponicusDB" id="SJAG_01779">
    <property type="gene designation" value="noc12"/>
</dbReference>
<feature type="region of interest" description="Disordered" evidence="1">
    <location>
        <begin position="1"/>
        <end position="130"/>
    </location>
</feature>
<keyword evidence="4" id="KW-1185">Reference proteome</keyword>
<feature type="compositionally biased region" description="Acidic residues" evidence="1">
    <location>
        <begin position="157"/>
        <end position="175"/>
    </location>
</feature>
<sequence length="175" mass="19692">MDTSLFSNLKNDIKKSLEKQNSHTDKKGHKGPKQKQEAINREDSKKQVDRKRPAKSGPQKPKENQPAKSDKVAQKKTKIDVSMKELLELGGTKEDLELVADLSDESELSQGDSSEDEETEEHKSKRLKEDKTLLSDLQSLAKNLGFGGNFDERALVDSDDESIDDEDSEEFEESD</sequence>
<dbReference type="EMBL" id="KE651168">
    <property type="protein sequence ID" value="EEB06726.1"/>
    <property type="molecule type" value="Genomic_DNA"/>
</dbReference>
<feature type="region of interest" description="Disordered" evidence="1">
    <location>
        <begin position="144"/>
        <end position="175"/>
    </location>
</feature>
<dbReference type="GeneID" id="7048208"/>
<protein>
    <submittedName>
        <fullName evidence="2">Uncharacterized protein</fullName>
    </submittedName>
</protein>